<dbReference type="AlphaFoldDB" id="A0A8J5L097"/>
<feature type="region of interest" description="Disordered" evidence="2">
    <location>
        <begin position="362"/>
        <end position="424"/>
    </location>
</feature>
<evidence type="ECO:0000313" key="5">
    <source>
        <dbReference type="Proteomes" id="UP000734854"/>
    </source>
</evidence>
<dbReference type="InterPro" id="IPR025312">
    <property type="entry name" value="DUF4216"/>
</dbReference>
<dbReference type="Proteomes" id="UP000734854">
    <property type="component" value="Unassembled WGS sequence"/>
</dbReference>
<name>A0A8J5L097_ZINOF</name>
<gene>
    <name evidence="4" type="ORF">ZIOFF_039559</name>
</gene>
<accession>A0A8J5L097</accession>
<dbReference type="PANTHER" id="PTHR48258">
    <property type="entry name" value="DUF4218 DOMAIN-CONTAINING PROTEIN-RELATED"/>
    <property type="match status" value="1"/>
</dbReference>
<dbReference type="EMBL" id="JACMSC010000011">
    <property type="protein sequence ID" value="KAG6499767.1"/>
    <property type="molecule type" value="Genomic_DNA"/>
</dbReference>
<dbReference type="Pfam" id="PF13952">
    <property type="entry name" value="DUF4216"/>
    <property type="match status" value="1"/>
</dbReference>
<evidence type="ECO:0000256" key="1">
    <source>
        <dbReference type="SAM" id="Coils"/>
    </source>
</evidence>
<evidence type="ECO:0000313" key="4">
    <source>
        <dbReference type="EMBL" id="KAG6499767.1"/>
    </source>
</evidence>
<dbReference type="PANTHER" id="PTHR48258:SF8">
    <property type="entry name" value="DUF4216 DOMAIN-CONTAINING PROTEIN"/>
    <property type="match status" value="1"/>
</dbReference>
<feature type="coiled-coil region" evidence="1">
    <location>
        <begin position="622"/>
        <end position="667"/>
    </location>
</feature>
<organism evidence="4 5">
    <name type="scientific">Zingiber officinale</name>
    <name type="common">Ginger</name>
    <name type="synonym">Amomum zingiber</name>
    <dbReference type="NCBI Taxonomy" id="94328"/>
    <lineage>
        <taxon>Eukaryota</taxon>
        <taxon>Viridiplantae</taxon>
        <taxon>Streptophyta</taxon>
        <taxon>Embryophyta</taxon>
        <taxon>Tracheophyta</taxon>
        <taxon>Spermatophyta</taxon>
        <taxon>Magnoliopsida</taxon>
        <taxon>Liliopsida</taxon>
        <taxon>Zingiberales</taxon>
        <taxon>Zingiberaceae</taxon>
        <taxon>Zingiber</taxon>
    </lineage>
</organism>
<keyword evidence="1" id="KW-0175">Coiled coil</keyword>
<protein>
    <recommendedName>
        <fullName evidence="3">DUF4216 domain-containing protein</fullName>
    </recommendedName>
</protein>
<reference evidence="4 5" key="1">
    <citation type="submission" date="2020-08" db="EMBL/GenBank/DDBJ databases">
        <title>Plant Genome Project.</title>
        <authorList>
            <person name="Zhang R.-G."/>
        </authorList>
    </citation>
    <scope>NUCLEOTIDE SEQUENCE [LARGE SCALE GENOMIC DNA]</scope>
    <source>
        <tissue evidence="4">Rhizome</tissue>
    </source>
</reference>
<feature type="domain" description="DUF4216" evidence="3">
    <location>
        <begin position="109"/>
        <end position="169"/>
    </location>
</feature>
<comment type="caution">
    <text evidence="4">The sequence shown here is derived from an EMBL/GenBank/DDBJ whole genome shotgun (WGS) entry which is preliminary data.</text>
</comment>
<evidence type="ECO:0000259" key="3">
    <source>
        <dbReference type="Pfam" id="PF13952"/>
    </source>
</evidence>
<sequence>MPCVYSNESNTTVFKNSGHPLGGKKRRKGKLFTLDPVCGEQAHRYALFNSDCKELDNYIRFYTKVRDAKCKTQNSGVSVRASTPSFASSRDKNPVVGDVDYYGAIIEIIELNYWSKSKVVLFYCEWYQVEKDDYGLPYVNMKKLCSLNDPYVMPSQVHQVFYVPDPLVDSLQYVMNRVPRDLYEGDYGINDGNTYWSELHDNEIHPVLQVGVEDIQLSREDMPIQSLMGNQRQKDDLEKNSMTAYERVRMLRVQENQAKMRELGLKDIGNTMPSLVTSTKLKNKKQKSLGTSNYDAEQFLDENGGGKDDESSSTYGFIPTKVQTARQKYIPPMSVQKYVELRKKHRTPPPMSKELPIASRVKARHNQTSRQVVQDNVAKNKMSGDATTVDANLDDIEGNSWDNNDNEEQNQIGGEDDANERNENDIGCESMNIEEQSVSSEDDTNELDEQAFLNIQSQPTGREYKYAPLVYQSWKKVPDKEKMWEYVLEKYIIPDVCKSWVLKSIGAAWRGYKCRVKRKHFSKYKDYKSRWNNRPKTIPEKDFLKLLGVWNQKEVKEAMKNYKPSTMESGDADPFLAVMGKDYDGRCRLYGRGVTRKMLNKVSAPMPSYMVSEEVFESLRSTTEIEQRYKRDKAELEHLQKEIEANNERQRLELEKMRRDIDLQHDKIVEDAVQKLKDGGWIRQQAFWIAKQLLQLGMGMSVTFWIPIRLTWNGFRDLLHQTTLERTVLSHQRAGARKSGQFDEPWRGTWTDGVELLAVTVGHDVNQRLVHPGDDAQTWLNANMANQRKCRDGSLELSLTAPVMGRRKSDRVDQ</sequence>
<keyword evidence="5" id="KW-1185">Reference proteome</keyword>
<feature type="compositionally biased region" description="Acidic residues" evidence="2">
    <location>
        <begin position="404"/>
        <end position="418"/>
    </location>
</feature>
<proteinExistence type="predicted"/>
<evidence type="ECO:0000256" key="2">
    <source>
        <dbReference type="SAM" id="MobiDB-lite"/>
    </source>
</evidence>